<dbReference type="InterPro" id="IPR016195">
    <property type="entry name" value="Pol/histidinol_Pase-like"/>
</dbReference>
<dbReference type="SUPFAM" id="SSF89550">
    <property type="entry name" value="PHP domain-like"/>
    <property type="match status" value="1"/>
</dbReference>
<sequence length="87" mass="10258">MGKKITSFYSKYKGVSDTAKKINRIWEKHIRKASKEIRKLYKCAPIKEERQEIIKDIHKQGYKVFDLHIHTYISDGNESPQSVVDYA</sequence>
<dbReference type="AlphaFoldDB" id="X1AFS0"/>
<protein>
    <recommendedName>
        <fullName evidence="2">PHP domain-containing protein</fullName>
    </recommendedName>
</protein>
<organism evidence="1">
    <name type="scientific">marine sediment metagenome</name>
    <dbReference type="NCBI Taxonomy" id="412755"/>
    <lineage>
        <taxon>unclassified sequences</taxon>
        <taxon>metagenomes</taxon>
        <taxon>ecological metagenomes</taxon>
    </lineage>
</organism>
<accession>X1AFS0</accession>
<comment type="caution">
    <text evidence="1">The sequence shown here is derived from an EMBL/GenBank/DDBJ whole genome shotgun (WGS) entry which is preliminary data.</text>
</comment>
<reference evidence="1" key="1">
    <citation type="journal article" date="2014" name="Front. Microbiol.">
        <title>High frequency of phylogenetically diverse reductive dehalogenase-homologous genes in deep subseafloor sedimentary metagenomes.</title>
        <authorList>
            <person name="Kawai M."/>
            <person name="Futagami T."/>
            <person name="Toyoda A."/>
            <person name="Takaki Y."/>
            <person name="Nishi S."/>
            <person name="Hori S."/>
            <person name="Arai W."/>
            <person name="Tsubouchi T."/>
            <person name="Morono Y."/>
            <person name="Uchiyama I."/>
            <person name="Ito T."/>
            <person name="Fujiyama A."/>
            <person name="Inagaki F."/>
            <person name="Takami H."/>
        </authorList>
    </citation>
    <scope>NUCLEOTIDE SEQUENCE</scope>
    <source>
        <strain evidence="1">Expedition CK06-06</strain>
    </source>
</reference>
<name>X1AFS0_9ZZZZ</name>
<feature type="non-terminal residue" evidence="1">
    <location>
        <position position="87"/>
    </location>
</feature>
<dbReference type="EMBL" id="BART01006919">
    <property type="protein sequence ID" value="GAG71558.1"/>
    <property type="molecule type" value="Genomic_DNA"/>
</dbReference>
<evidence type="ECO:0008006" key="2">
    <source>
        <dbReference type="Google" id="ProtNLM"/>
    </source>
</evidence>
<evidence type="ECO:0000313" key="1">
    <source>
        <dbReference type="EMBL" id="GAG71558.1"/>
    </source>
</evidence>
<gene>
    <name evidence="1" type="ORF">S01H4_15784</name>
</gene>
<proteinExistence type="predicted"/>